<keyword evidence="10" id="KW-1185">Reference proteome</keyword>
<evidence type="ECO:0000256" key="3">
    <source>
        <dbReference type="ARBA" id="ARBA00022670"/>
    </source>
</evidence>
<keyword evidence="9" id="KW-0121">Carboxypeptidase</keyword>
<keyword evidence="4" id="KW-0378">Hydrolase</keyword>
<keyword evidence="5" id="KW-0862">Zinc</keyword>
<dbReference type="SUPFAM" id="SSF53187">
    <property type="entry name" value="Zn-dependent exopeptidases"/>
    <property type="match status" value="1"/>
</dbReference>
<protein>
    <submittedName>
        <fullName evidence="9">Peptidase M14 carboxypeptidase A</fullName>
    </submittedName>
</protein>
<comment type="similarity">
    <text evidence="2 7">Belongs to the peptidase M14 family.</text>
</comment>
<organism evidence="9 10">
    <name type="scientific">Marivirga tractuosa (strain ATCC 23168 / DSM 4126 / NBRC 15989 / NCIMB 1408 / VKM B-1430 / H-43)</name>
    <name type="common">Microscilla tractuosa</name>
    <name type="synonym">Flexibacter tractuosus</name>
    <dbReference type="NCBI Taxonomy" id="643867"/>
    <lineage>
        <taxon>Bacteria</taxon>
        <taxon>Pseudomonadati</taxon>
        <taxon>Bacteroidota</taxon>
        <taxon>Cytophagia</taxon>
        <taxon>Cytophagales</taxon>
        <taxon>Marivirgaceae</taxon>
        <taxon>Marivirga</taxon>
    </lineage>
</organism>
<name>E4TSZ0_MARTH</name>
<evidence type="ECO:0000259" key="8">
    <source>
        <dbReference type="PROSITE" id="PS52035"/>
    </source>
</evidence>
<dbReference type="HOGENOM" id="CLU_323582_0_0_10"/>
<comment type="caution">
    <text evidence="7">Lacks conserved residue(s) required for the propagation of feature annotation.</text>
</comment>
<dbReference type="CDD" id="cd06238">
    <property type="entry name" value="M14-like"/>
    <property type="match status" value="1"/>
</dbReference>
<dbReference type="GO" id="GO:0006508">
    <property type="term" value="P:proteolysis"/>
    <property type="evidence" value="ECO:0007669"/>
    <property type="project" value="UniProtKB-KW"/>
</dbReference>
<comment type="cofactor">
    <cofactor evidence="1">
        <name>Zn(2+)</name>
        <dbReference type="ChEBI" id="CHEBI:29105"/>
    </cofactor>
</comment>
<dbReference type="STRING" id="643867.Ftrac_2955"/>
<dbReference type="GO" id="GO:0004181">
    <property type="term" value="F:metallocarboxypeptidase activity"/>
    <property type="evidence" value="ECO:0007669"/>
    <property type="project" value="InterPro"/>
</dbReference>
<dbReference type="KEGG" id="mtt:Ftrac_2955"/>
<evidence type="ECO:0000256" key="5">
    <source>
        <dbReference type="ARBA" id="ARBA00022833"/>
    </source>
</evidence>
<evidence type="ECO:0000256" key="2">
    <source>
        <dbReference type="ARBA" id="ARBA00005988"/>
    </source>
</evidence>
<dbReference type="SMART" id="SM00631">
    <property type="entry name" value="Zn_pept"/>
    <property type="match status" value="1"/>
</dbReference>
<dbReference type="Pfam" id="PF00246">
    <property type="entry name" value="Peptidase_M14"/>
    <property type="match status" value="1"/>
</dbReference>
<dbReference type="InterPro" id="IPR000834">
    <property type="entry name" value="Peptidase_M14"/>
</dbReference>
<gene>
    <name evidence="9" type="ordered locus">Ftrac_2955</name>
</gene>
<dbReference type="GO" id="GO:0005615">
    <property type="term" value="C:extracellular space"/>
    <property type="evidence" value="ECO:0007669"/>
    <property type="project" value="TreeGrafter"/>
</dbReference>
<dbReference type="EMBL" id="CP002349">
    <property type="protein sequence ID" value="ADR22931.1"/>
    <property type="molecule type" value="Genomic_DNA"/>
</dbReference>
<dbReference type="PANTHER" id="PTHR11705">
    <property type="entry name" value="PROTEASE FAMILY M14 CARBOXYPEPTIDASE A,B"/>
    <property type="match status" value="1"/>
</dbReference>
<reference evidence="9 10" key="1">
    <citation type="journal article" date="2011" name="Stand. Genomic Sci.">
        <title>Complete genome sequence of Marivirga tractuosa type strain (H-43).</title>
        <authorList>
            <person name="Pagani I."/>
            <person name="Chertkov O."/>
            <person name="Lapidus A."/>
            <person name="Lucas S."/>
            <person name="Del Rio T.G."/>
            <person name="Tice H."/>
            <person name="Copeland A."/>
            <person name="Cheng J.F."/>
            <person name="Nolan M."/>
            <person name="Saunders E."/>
            <person name="Pitluck S."/>
            <person name="Held B."/>
            <person name="Goodwin L."/>
            <person name="Liolios K."/>
            <person name="Ovchinikova G."/>
            <person name="Ivanova N."/>
            <person name="Mavromatis K."/>
            <person name="Pati A."/>
            <person name="Chen A."/>
            <person name="Palaniappan K."/>
            <person name="Land M."/>
            <person name="Hauser L."/>
            <person name="Jeffries C.D."/>
            <person name="Detter J.C."/>
            <person name="Han C."/>
            <person name="Tapia R."/>
            <person name="Ngatchou-Djao O.D."/>
            <person name="Rohde M."/>
            <person name="Goker M."/>
            <person name="Spring S."/>
            <person name="Sikorski J."/>
            <person name="Woyke T."/>
            <person name="Bristow J."/>
            <person name="Eisen J.A."/>
            <person name="Markowitz V."/>
            <person name="Hugenholtz P."/>
            <person name="Klenk H.P."/>
            <person name="Kyrpides N.C."/>
        </authorList>
    </citation>
    <scope>NUCLEOTIDE SEQUENCE [LARGE SCALE GENOMIC DNA]</scope>
    <source>
        <strain evidence="10">ATCC 23168 / DSM 4126 / NBRC 15989 / NCIMB 1408 / VKM B-1430 / H-43</strain>
    </source>
</reference>
<dbReference type="InterPro" id="IPR029062">
    <property type="entry name" value="Class_I_gatase-like"/>
</dbReference>
<accession>E4TSZ0</accession>
<dbReference type="AlphaFoldDB" id="E4TSZ0"/>
<evidence type="ECO:0000256" key="1">
    <source>
        <dbReference type="ARBA" id="ARBA00001947"/>
    </source>
</evidence>
<feature type="domain" description="Peptidase M14" evidence="8">
    <location>
        <begin position="49"/>
        <end position="376"/>
    </location>
</feature>
<dbReference type="eggNOG" id="COG2866">
    <property type="taxonomic scope" value="Bacteria"/>
</dbReference>
<keyword evidence="6" id="KW-0482">Metalloprotease</keyword>
<dbReference type="Gene3D" id="3.40.630.10">
    <property type="entry name" value="Zn peptidases"/>
    <property type="match status" value="1"/>
</dbReference>
<evidence type="ECO:0000313" key="10">
    <source>
        <dbReference type="Proteomes" id="UP000008720"/>
    </source>
</evidence>
<proteinExistence type="inferred from homology"/>
<evidence type="ECO:0000256" key="6">
    <source>
        <dbReference type="ARBA" id="ARBA00023049"/>
    </source>
</evidence>
<dbReference type="Proteomes" id="UP000008720">
    <property type="component" value="Chromosome"/>
</dbReference>
<dbReference type="PROSITE" id="PS52035">
    <property type="entry name" value="PEPTIDASE_M14"/>
    <property type="match status" value="1"/>
</dbReference>
<sequence length="844" mass="96493">MKNEFNNHSNYLYSMKKLFTLILIFFLTSALFAQNLQSPEQKLGYSLGDKFTFHHQVVDYFKYLAENSDQIILKKYGETYEGRPLYYAVISSKENIANLDEIQRQNLAQTGLKGSFEAVADKALVWLSYNIHGNEASSTEASMKTAFELLNGGMESEEWLKNTVVIMDPCVNPDGRDRYANFYRRYGAMDFNPNLEAVEHDEPWPGGRPNHYLFDLNRDWAWQTQTESKARMKAYHEWMPHIHVDFHEQSINSPYYFAPAAEPLHEVITDWQKDFQIQIGKNHAKYFDQNNWLYFTRERFDLFYPSYGDTYPTFNGAIGMTYEQAGNGRAGLGALTYLGDTLTLKDRLEHHFTTGMSTVEIASQNAEKLNTEFRKYFSKNINNPEDQFKTYIIKWTEAKKGEIKILLGFLEDQKIEVGQVGKDQKLSGYSFFERKESGFISNKKDLVISAYQPKSTLIQALFDPKPQYSDSLTYDITAWAIPYAYGLETYGLKSKIGSQPIVNTKFVQENLPPAYAYAVRWESFNSAQFLAEALKKDVNVRIAYKNLNFSSNQFAKGSLIITQTNNEHIKNLNEELLKLANQFEIEVFPISTGFSDKIYDIGSSEIQFLQAPKIAVLMDEGVSSLAYGEIWHFFEQSLDYPITSIRLNRLDRINLSYYDQIILPSGSYSNLSEEGRTRLESFSKSGGKLIVMGSAISLFSDKDNENLKSKEDETTEEALALYENAERKRLSSSIFGAIYDIQLDSSHPLAFGLGDQYFSLKTSGKAYDYLPNGWNVGVIKSKNSHVAGFAGFKAKEKQLNSMVFGVESSGRGEIVYLQDDPLFRAFWHQGKMLFANALFMVGND</sequence>
<keyword evidence="3" id="KW-0645">Protease</keyword>
<dbReference type="SUPFAM" id="SSF52317">
    <property type="entry name" value="Class I glutamine amidotransferase-like"/>
    <property type="match status" value="1"/>
</dbReference>
<evidence type="ECO:0000256" key="7">
    <source>
        <dbReference type="PROSITE-ProRule" id="PRU01379"/>
    </source>
</evidence>
<dbReference type="GO" id="GO:0008270">
    <property type="term" value="F:zinc ion binding"/>
    <property type="evidence" value="ECO:0007669"/>
    <property type="project" value="InterPro"/>
</dbReference>
<evidence type="ECO:0000256" key="4">
    <source>
        <dbReference type="ARBA" id="ARBA00022801"/>
    </source>
</evidence>
<dbReference type="PANTHER" id="PTHR11705:SF143">
    <property type="entry name" value="SLL0236 PROTEIN"/>
    <property type="match status" value="1"/>
</dbReference>
<evidence type="ECO:0000313" key="9">
    <source>
        <dbReference type="EMBL" id="ADR22931.1"/>
    </source>
</evidence>